<accession>Q1LFG1</accession>
<proteinExistence type="predicted"/>
<evidence type="ECO:0000313" key="2">
    <source>
        <dbReference type="Proteomes" id="UP000002429"/>
    </source>
</evidence>
<dbReference type="KEGG" id="rme:Rmet_4249"/>
<dbReference type="HOGENOM" id="CLU_2510300_0_0_4"/>
<dbReference type="EMBL" id="CP000353">
    <property type="protein sequence ID" value="ABF11115.1"/>
    <property type="molecule type" value="Genomic_DNA"/>
</dbReference>
<dbReference type="Proteomes" id="UP000002429">
    <property type="component" value="Plasmid megaplasmid"/>
</dbReference>
<protein>
    <submittedName>
        <fullName evidence="1">Uncharacterized protein</fullName>
    </submittedName>
</protein>
<sequence length="85" mass="9377">MENGVSTGMLDAMVADLSGREIAERYAASLSTEQCHCRPALQAWLAKEWPALGLWSAGCRHRRRHARNRLANRSLQSGALQTVSV</sequence>
<evidence type="ECO:0000313" key="1">
    <source>
        <dbReference type="EMBL" id="ABF11115.1"/>
    </source>
</evidence>
<name>Q1LFG1_CUPMC</name>
<organism evidence="1 2">
    <name type="scientific">Cupriavidus metallidurans (strain ATCC 43123 / DSM 2839 / NBRC 102507 / CH34)</name>
    <name type="common">Ralstonia metallidurans</name>
    <dbReference type="NCBI Taxonomy" id="266264"/>
    <lineage>
        <taxon>Bacteria</taxon>
        <taxon>Pseudomonadati</taxon>
        <taxon>Pseudomonadota</taxon>
        <taxon>Betaproteobacteria</taxon>
        <taxon>Burkholderiales</taxon>
        <taxon>Burkholderiaceae</taxon>
        <taxon>Cupriavidus</taxon>
    </lineage>
</organism>
<reference evidence="2" key="1">
    <citation type="journal article" date="2010" name="PLoS ONE">
        <title>The complete genome sequence of Cupriavidus metallidurans strain CH34, a master survivalist in harsh and anthropogenic environments.</title>
        <authorList>
            <person name="Janssen P.J."/>
            <person name="Van Houdt R."/>
            <person name="Moors H."/>
            <person name="Monsieurs P."/>
            <person name="Morin N."/>
            <person name="Michaux A."/>
            <person name="Benotmane M.A."/>
            <person name="Leys N."/>
            <person name="Vallaeys T."/>
            <person name="Lapidus A."/>
            <person name="Monchy S."/>
            <person name="Medigue C."/>
            <person name="Taghavi S."/>
            <person name="McCorkle S."/>
            <person name="Dunn J."/>
            <person name="van der Lelie D."/>
            <person name="Mergeay M."/>
        </authorList>
    </citation>
    <scope>NUCLEOTIDE SEQUENCE [LARGE SCALE GENOMIC DNA]</scope>
    <source>
        <strain evidence="2">ATCC 43123 / DSM 2839 / NBRC 102507 / CH34</strain>
    </source>
</reference>
<geneLocation type="plasmid" evidence="1 2">
    <name>megaplasmid</name>
</geneLocation>
<gene>
    <name evidence="1" type="ordered locus">Rmet_4249</name>
</gene>
<keyword evidence="1" id="KW-0614">Plasmid</keyword>
<dbReference type="AlphaFoldDB" id="Q1LFG1"/>
<keyword evidence="2" id="KW-1185">Reference proteome</keyword>